<comment type="caution">
    <text evidence="3">The sequence shown here is derived from an EMBL/GenBank/DDBJ whole genome shotgun (WGS) entry which is preliminary data.</text>
</comment>
<organism evidence="3 4">
    <name type="scientific">Leptobacterium flavescens</name>
    <dbReference type="NCBI Taxonomy" id="472055"/>
    <lineage>
        <taxon>Bacteria</taxon>
        <taxon>Pseudomonadati</taxon>
        <taxon>Bacteroidota</taxon>
        <taxon>Flavobacteriia</taxon>
        <taxon>Flavobacteriales</taxon>
        <taxon>Flavobacteriaceae</taxon>
        <taxon>Leptobacterium</taxon>
    </lineage>
</organism>
<gene>
    <name evidence="3" type="ORF">GWK08_16610</name>
</gene>
<dbReference type="Gene3D" id="2.40.50.1020">
    <property type="entry name" value="LytTr DNA-binding domain"/>
    <property type="match status" value="1"/>
</dbReference>
<protein>
    <recommendedName>
        <fullName evidence="2">HTH LytTR-type domain-containing protein</fullName>
    </recommendedName>
</protein>
<dbReference type="Proteomes" id="UP000468581">
    <property type="component" value="Unassembled WGS sequence"/>
</dbReference>
<keyword evidence="1" id="KW-1133">Transmembrane helix</keyword>
<dbReference type="AlphaFoldDB" id="A0A6P0USW7"/>
<dbReference type="RefSeq" id="WP_163608376.1">
    <property type="nucleotide sequence ID" value="NZ_JAABOO010000004.1"/>
</dbReference>
<evidence type="ECO:0000313" key="3">
    <source>
        <dbReference type="EMBL" id="NER15078.1"/>
    </source>
</evidence>
<keyword evidence="1" id="KW-0812">Transmembrane</keyword>
<feature type="transmembrane region" description="Helical" evidence="1">
    <location>
        <begin position="92"/>
        <end position="114"/>
    </location>
</feature>
<keyword evidence="4" id="KW-1185">Reference proteome</keyword>
<sequence>MFLVFFLPFGIDNYNPNHEYTLAFLFEISKFGIAVFIFSVFNEFVLRSFFLRTVDRKGIILWSIWTLLLLSTVTFFLYNILGNWHDFSVQSYLGFLVNTSAVLIFPIIGTFFFFQYRLLQHKIEHILTTKEEFVGSGQLISFKGQGSKDQITLAASNFLYGKAQDNYVELHFLEQDQLKTFLIRSSLHSLVDSINSDAIKRCHRSYMINLLHVNAIKGSNQEMSLFLDPSNTVIPVSKSYKNSVLKTLRDLKNFG</sequence>
<evidence type="ECO:0000313" key="4">
    <source>
        <dbReference type="Proteomes" id="UP000468581"/>
    </source>
</evidence>
<name>A0A6P0USW7_9FLAO</name>
<proteinExistence type="predicted"/>
<reference evidence="3 4" key="1">
    <citation type="submission" date="2020-01" db="EMBL/GenBank/DDBJ databases">
        <title>Leptobacterium flavescens.</title>
        <authorList>
            <person name="Wang G."/>
        </authorList>
    </citation>
    <scope>NUCLEOTIDE SEQUENCE [LARGE SCALE GENOMIC DNA]</scope>
    <source>
        <strain evidence="3 4">KCTC 22160</strain>
    </source>
</reference>
<dbReference type="EMBL" id="JAABOO010000004">
    <property type="protein sequence ID" value="NER15078.1"/>
    <property type="molecule type" value="Genomic_DNA"/>
</dbReference>
<feature type="domain" description="HTH LytTR-type" evidence="2">
    <location>
        <begin position="148"/>
        <end position="249"/>
    </location>
</feature>
<evidence type="ECO:0000259" key="2">
    <source>
        <dbReference type="SMART" id="SM00850"/>
    </source>
</evidence>
<keyword evidence="1" id="KW-0472">Membrane</keyword>
<dbReference type="Pfam" id="PF04397">
    <property type="entry name" value="LytTR"/>
    <property type="match status" value="1"/>
</dbReference>
<feature type="transmembrane region" description="Helical" evidence="1">
    <location>
        <begin position="58"/>
        <end position="80"/>
    </location>
</feature>
<accession>A0A6P0USW7</accession>
<dbReference type="GO" id="GO:0003677">
    <property type="term" value="F:DNA binding"/>
    <property type="evidence" value="ECO:0007669"/>
    <property type="project" value="InterPro"/>
</dbReference>
<feature type="transmembrane region" description="Helical" evidence="1">
    <location>
        <begin position="20"/>
        <end position="46"/>
    </location>
</feature>
<dbReference type="InterPro" id="IPR007492">
    <property type="entry name" value="LytTR_DNA-bd_dom"/>
</dbReference>
<dbReference type="SMART" id="SM00850">
    <property type="entry name" value="LytTR"/>
    <property type="match status" value="1"/>
</dbReference>
<evidence type="ECO:0000256" key="1">
    <source>
        <dbReference type="SAM" id="Phobius"/>
    </source>
</evidence>